<feature type="region of interest" description="Disordered" evidence="6">
    <location>
        <begin position="87"/>
        <end position="106"/>
    </location>
</feature>
<evidence type="ECO:0000256" key="4">
    <source>
        <dbReference type="ARBA" id="ARBA00023136"/>
    </source>
</evidence>
<feature type="compositionally biased region" description="Basic residues" evidence="6">
    <location>
        <begin position="57"/>
        <end position="66"/>
    </location>
</feature>
<proteinExistence type="predicted"/>
<evidence type="ECO:0000313" key="9">
    <source>
        <dbReference type="Proteomes" id="UP000245771"/>
    </source>
</evidence>
<dbReference type="OrthoDB" id="5585746at2759"/>
<evidence type="ECO:0000256" key="3">
    <source>
        <dbReference type="ARBA" id="ARBA00022989"/>
    </source>
</evidence>
<feature type="binding site" evidence="5">
    <location>
        <position position="629"/>
    </location>
    <ligand>
        <name>Zn(2+)</name>
        <dbReference type="ChEBI" id="CHEBI:29105"/>
    </ligand>
</feature>
<feature type="binding site" evidence="5">
    <location>
        <position position="484"/>
    </location>
    <ligand>
        <name>Zn(2+)</name>
        <dbReference type="ChEBI" id="CHEBI:29105"/>
    </ligand>
</feature>
<dbReference type="EMBL" id="KZ819604">
    <property type="protein sequence ID" value="PWN34351.1"/>
    <property type="molecule type" value="Genomic_DNA"/>
</dbReference>
<feature type="transmembrane region" description="Helical" evidence="7">
    <location>
        <begin position="588"/>
        <end position="611"/>
    </location>
</feature>
<evidence type="ECO:0000256" key="7">
    <source>
        <dbReference type="SAM" id="Phobius"/>
    </source>
</evidence>
<reference evidence="8 9" key="1">
    <citation type="journal article" date="2018" name="Mol. Biol. Evol.">
        <title>Broad Genomic Sampling Reveals a Smut Pathogenic Ancestry of the Fungal Clade Ustilaginomycotina.</title>
        <authorList>
            <person name="Kijpornyongpan T."/>
            <person name="Mondo S.J."/>
            <person name="Barry K."/>
            <person name="Sandor L."/>
            <person name="Lee J."/>
            <person name="Lipzen A."/>
            <person name="Pangilinan J."/>
            <person name="LaButti K."/>
            <person name="Hainaut M."/>
            <person name="Henrissat B."/>
            <person name="Grigoriev I.V."/>
            <person name="Spatafora J.W."/>
            <person name="Aime M.C."/>
        </authorList>
    </citation>
    <scope>NUCLEOTIDE SEQUENCE [LARGE SCALE GENOMIC DNA]</scope>
    <source>
        <strain evidence="8 9">MCA 3882</strain>
    </source>
</reference>
<feature type="transmembrane region" description="Helical" evidence="7">
    <location>
        <begin position="431"/>
        <end position="448"/>
    </location>
</feature>
<keyword evidence="2 7" id="KW-0812">Transmembrane</keyword>
<dbReference type="Pfam" id="PF03006">
    <property type="entry name" value="HlyIII"/>
    <property type="match status" value="1"/>
</dbReference>
<evidence type="ECO:0000256" key="6">
    <source>
        <dbReference type="SAM" id="MobiDB-lite"/>
    </source>
</evidence>
<dbReference type="AlphaFoldDB" id="A0A316VEB0"/>
<dbReference type="STRING" id="1280837.A0A316VEB0"/>
<keyword evidence="9" id="KW-1185">Reference proteome</keyword>
<protein>
    <submittedName>
        <fullName evidence="8">HlyIII-domain-containing protein</fullName>
    </submittedName>
</protein>
<dbReference type="PANTHER" id="PTHR20855">
    <property type="entry name" value="ADIPOR/PROGESTIN RECEPTOR-RELATED"/>
    <property type="match status" value="1"/>
</dbReference>
<feature type="transmembrane region" description="Helical" evidence="7">
    <location>
        <begin position="506"/>
        <end position="524"/>
    </location>
</feature>
<feature type="transmembrane region" description="Helical" evidence="7">
    <location>
        <begin position="468"/>
        <end position="486"/>
    </location>
</feature>
<organism evidence="8 9">
    <name type="scientific">Meira miltonrushii</name>
    <dbReference type="NCBI Taxonomy" id="1280837"/>
    <lineage>
        <taxon>Eukaryota</taxon>
        <taxon>Fungi</taxon>
        <taxon>Dikarya</taxon>
        <taxon>Basidiomycota</taxon>
        <taxon>Ustilaginomycotina</taxon>
        <taxon>Exobasidiomycetes</taxon>
        <taxon>Exobasidiales</taxon>
        <taxon>Brachybasidiaceae</taxon>
        <taxon>Meira</taxon>
    </lineage>
</organism>
<dbReference type="GO" id="GO:0038023">
    <property type="term" value="F:signaling receptor activity"/>
    <property type="evidence" value="ECO:0007669"/>
    <property type="project" value="TreeGrafter"/>
</dbReference>
<feature type="transmembrane region" description="Helical" evidence="7">
    <location>
        <begin position="531"/>
        <end position="550"/>
    </location>
</feature>
<dbReference type="InParanoid" id="A0A316VEB0"/>
<dbReference type="GeneID" id="37021069"/>
<keyword evidence="4 7" id="KW-0472">Membrane</keyword>
<dbReference type="GO" id="GO:0006882">
    <property type="term" value="P:intracellular zinc ion homeostasis"/>
    <property type="evidence" value="ECO:0007669"/>
    <property type="project" value="TreeGrafter"/>
</dbReference>
<sequence>MTLATFSSGPSSSASSLDEPQIRYRKNGQHQYQDEDSYDIPSSSRKPITASEEPRTWRKRPQHYRRASQPVNSQLLHSRRSKKLVLNEDSGSALDDIHSSSDGEEDWELRQTQDRLDYLDLSISLPFALVSLRDHLLAYTSQLEERVRSYYPFHAGLESPSSKADSSLPAVFYAHLDALKEELRALVSALPSPSNAISARKDSLIHDWERISSTLHTKLAMRPEFPLALPKGAQEHARALANELPSLPILSPFADLNFAAFWSPLTNGLPKAQGSILITIQKRFETLQDAVRAMTLGDLLFRAKSEKGVIPVQDGQQPITRTRRQSLIASQQALTAQLEVIFDSVRAKGEEVRSMGHARASSIAKAARGAEEHIYAKAVELAKNGQRLIRYDQLPELWKNNEHILSGYRFIPKDEWSSLLKSTFQIHNETGNIMTHLIGALVVTPLFWPSKDRYDDQTTPMDRMVQTIYLIAALKCLILSVSWHVMAGCSDACLFERFACVDYTGIAWLVAASVWTLVYNAFYCQPNLAMVYSLSTFVVGLVGAIVPWQAWFNDRRNKPIRIAVFLAMCFTGLAPFTHALLSHGVYKTVGFFGAIVPSCLAYIFGLVFYATQFPECIYPGKFDVVGHAHQIWHISIVVAILLHHQATFFWHQNRFNFSCSAVMPETTPLLSNPLAIDLNLADEMVHGWRIVAGQIGDGLVGRIWDRGVEAIMSTF</sequence>
<keyword evidence="5" id="KW-0862">Zinc</keyword>
<evidence type="ECO:0000313" key="8">
    <source>
        <dbReference type="EMBL" id="PWN34351.1"/>
    </source>
</evidence>
<feature type="binding site" evidence="5">
    <location>
        <position position="633"/>
    </location>
    <ligand>
        <name>Zn(2+)</name>
        <dbReference type="ChEBI" id="CHEBI:29105"/>
    </ligand>
</feature>
<dbReference type="RefSeq" id="XP_025354653.1">
    <property type="nucleotide sequence ID" value="XM_025499288.1"/>
</dbReference>
<name>A0A316VEB0_9BASI</name>
<evidence type="ECO:0000256" key="2">
    <source>
        <dbReference type="ARBA" id="ARBA00022692"/>
    </source>
</evidence>
<feature type="transmembrane region" description="Helical" evidence="7">
    <location>
        <begin position="631"/>
        <end position="650"/>
    </location>
</feature>
<feature type="region of interest" description="Disordered" evidence="6">
    <location>
        <begin position="1"/>
        <end position="80"/>
    </location>
</feature>
<dbReference type="GO" id="GO:0016020">
    <property type="term" value="C:membrane"/>
    <property type="evidence" value="ECO:0007669"/>
    <property type="project" value="UniProtKB-SubCell"/>
</dbReference>
<evidence type="ECO:0000256" key="1">
    <source>
        <dbReference type="ARBA" id="ARBA00004141"/>
    </source>
</evidence>
<keyword evidence="5" id="KW-0479">Metal-binding</keyword>
<gene>
    <name evidence="8" type="ORF">FA14DRAFT_161773</name>
</gene>
<evidence type="ECO:0000256" key="5">
    <source>
        <dbReference type="PIRSR" id="PIRSR604254-1"/>
    </source>
</evidence>
<keyword evidence="3 7" id="KW-1133">Transmembrane helix</keyword>
<accession>A0A316VEB0</accession>
<comment type="subcellular location">
    <subcellularLocation>
        <location evidence="1">Membrane</location>
        <topology evidence="1">Multi-pass membrane protein</topology>
    </subcellularLocation>
</comment>
<dbReference type="GO" id="GO:0046872">
    <property type="term" value="F:metal ion binding"/>
    <property type="evidence" value="ECO:0007669"/>
    <property type="project" value="UniProtKB-KW"/>
</dbReference>
<dbReference type="PANTHER" id="PTHR20855:SF97">
    <property type="entry name" value="ADIPOR-LIKE RECEPTOR IZH3-RELATED"/>
    <property type="match status" value="1"/>
</dbReference>
<dbReference type="InterPro" id="IPR004254">
    <property type="entry name" value="AdipoR/HlyIII-related"/>
</dbReference>
<feature type="transmembrane region" description="Helical" evidence="7">
    <location>
        <begin position="562"/>
        <end position="581"/>
    </location>
</feature>
<feature type="compositionally biased region" description="Low complexity" evidence="6">
    <location>
        <begin position="7"/>
        <end position="16"/>
    </location>
</feature>
<dbReference type="Proteomes" id="UP000245771">
    <property type="component" value="Unassembled WGS sequence"/>
</dbReference>